<evidence type="ECO:0000256" key="1">
    <source>
        <dbReference type="ARBA" id="ARBA00004339"/>
    </source>
</evidence>
<protein>
    <submittedName>
        <fullName evidence="6">Transporter substrate-binding domain-containing protein</fullName>
    </submittedName>
</protein>
<name>A0ABV3R599_9HYPH</name>
<dbReference type="CDD" id="cd13403">
    <property type="entry name" value="MLTF-like"/>
    <property type="match status" value="1"/>
</dbReference>
<comment type="similarity">
    <text evidence="2">Belongs to the virb1 family.</text>
</comment>
<evidence type="ECO:0000256" key="4">
    <source>
        <dbReference type="ARBA" id="ARBA00023237"/>
    </source>
</evidence>
<dbReference type="SMART" id="SM00062">
    <property type="entry name" value="PBPb"/>
    <property type="match status" value="1"/>
</dbReference>
<keyword evidence="4" id="KW-0472">Membrane</keyword>
<dbReference type="InterPro" id="IPR001638">
    <property type="entry name" value="Solute-binding_3/MltF_N"/>
</dbReference>
<dbReference type="InterPro" id="IPR008258">
    <property type="entry name" value="Transglycosylase_SLT_dom_1"/>
</dbReference>
<dbReference type="PANTHER" id="PTHR35936">
    <property type="entry name" value="MEMBRANE-BOUND LYTIC MUREIN TRANSGLYCOSYLASE F"/>
    <property type="match status" value="1"/>
</dbReference>
<dbReference type="Proteomes" id="UP001556196">
    <property type="component" value="Unassembled WGS sequence"/>
</dbReference>
<dbReference type="Gene3D" id="3.40.190.10">
    <property type="entry name" value="Periplasmic binding protein-like II"/>
    <property type="match status" value="2"/>
</dbReference>
<reference evidence="6 7" key="1">
    <citation type="submission" date="2024-06" db="EMBL/GenBank/DDBJ databases">
        <authorList>
            <person name="Tuo L."/>
        </authorList>
    </citation>
    <scope>NUCLEOTIDE SEQUENCE [LARGE SCALE GENOMIC DNA]</scope>
    <source>
        <strain evidence="6 7">ZMM04-5</strain>
    </source>
</reference>
<evidence type="ECO:0000313" key="6">
    <source>
        <dbReference type="EMBL" id="MEW9808504.1"/>
    </source>
</evidence>
<feature type="domain" description="Solute-binding protein family 3/N-terminal" evidence="5">
    <location>
        <begin position="82"/>
        <end position="325"/>
    </location>
</feature>
<dbReference type="InterPro" id="IPR023346">
    <property type="entry name" value="Lysozyme-like_dom_sf"/>
</dbReference>
<evidence type="ECO:0000313" key="7">
    <source>
        <dbReference type="Proteomes" id="UP001556196"/>
    </source>
</evidence>
<evidence type="ECO:0000259" key="5">
    <source>
        <dbReference type="SMART" id="SM00062"/>
    </source>
</evidence>
<dbReference type="SUPFAM" id="SSF53955">
    <property type="entry name" value="Lysozyme-like"/>
    <property type="match status" value="1"/>
</dbReference>
<evidence type="ECO:0000256" key="3">
    <source>
        <dbReference type="ARBA" id="ARBA00022729"/>
    </source>
</evidence>
<sequence length="527" mass="57480">MTTGCGKSIVLAASAVLVIAIQAPLHALAGATAPAKRAGCLALAFLCLFSAALTAPASAEEPEAPAFRAWTGDLDSMEERRLVRILVPYSKTIYFIDGGDQLGTAVELGRALETWLNKKFRKTASVDRFNVAFVPVARGELIDALVDGRGDIVAADLTVTPSRRERIDFSDPLASGVSEVLVTGPASPPVSSLDDLGGRTIYVRSSSSFHEHLGELNAERLRAGKPEIVVAPIDENLEDEDILEMVNAGLLPWAVADRFTAAIWAEVFDQIKVRDDIAISEGGDIALGIRKDSPLLRDALSGFVKEHKIGTTFGNILRKRYYRSDRMVRRAYEPAESAKFQAMLLLFERYADQYDFDPLLLAAQGYQESQLDQSRRSPRGAVGIMQLLPSTAADKAVGIKGIAQSAERNIEAGAKYMRHLSQTYVDGDDLAPLDRMLLTLAAYNAGPGNLRKFRRAAADLGLNADVWFGNVENGAAKIVGRETVQYVSNIYKYYIAYSMYLEQSRVRQEVVENQSADGSPETGKDIR</sequence>
<comment type="caution">
    <text evidence="6">The sequence shown here is derived from an EMBL/GenBank/DDBJ whole genome shotgun (WGS) entry which is preliminary data.</text>
</comment>
<keyword evidence="7" id="KW-1185">Reference proteome</keyword>
<keyword evidence="3" id="KW-0732">Signal</keyword>
<dbReference type="EMBL" id="JBFOCI010000009">
    <property type="protein sequence ID" value="MEW9808504.1"/>
    <property type="molecule type" value="Genomic_DNA"/>
</dbReference>
<keyword evidence="4" id="KW-0998">Cell outer membrane</keyword>
<accession>A0ABV3R599</accession>
<gene>
    <name evidence="6" type="ORF">ABUE31_21140</name>
</gene>
<dbReference type="RefSeq" id="WP_367725739.1">
    <property type="nucleotide sequence ID" value="NZ_JBFOCI010000009.1"/>
</dbReference>
<proteinExistence type="inferred from homology"/>
<dbReference type="Gene3D" id="1.10.530.10">
    <property type="match status" value="1"/>
</dbReference>
<dbReference type="CDD" id="cd01009">
    <property type="entry name" value="PBP2_YfhD_N"/>
    <property type="match status" value="1"/>
</dbReference>
<dbReference type="Pfam" id="PF01464">
    <property type="entry name" value="SLT"/>
    <property type="match status" value="1"/>
</dbReference>
<dbReference type="Pfam" id="PF00497">
    <property type="entry name" value="SBP_bac_3"/>
    <property type="match status" value="1"/>
</dbReference>
<comment type="subcellular location">
    <subcellularLocation>
        <location evidence="1">Cell outer membrane</location>
        <topology evidence="1">Peripheral membrane protein</topology>
    </subcellularLocation>
</comment>
<dbReference type="SUPFAM" id="SSF53850">
    <property type="entry name" value="Periplasmic binding protein-like II"/>
    <property type="match status" value="1"/>
</dbReference>
<organism evidence="6 7">
    <name type="scientific">Mesorhizobium marinum</name>
    <dbReference type="NCBI Taxonomy" id="3228790"/>
    <lineage>
        <taxon>Bacteria</taxon>
        <taxon>Pseudomonadati</taxon>
        <taxon>Pseudomonadota</taxon>
        <taxon>Alphaproteobacteria</taxon>
        <taxon>Hyphomicrobiales</taxon>
        <taxon>Phyllobacteriaceae</taxon>
        <taxon>Mesorhizobium</taxon>
    </lineage>
</organism>
<evidence type="ECO:0000256" key="2">
    <source>
        <dbReference type="ARBA" id="ARBA00009387"/>
    </source>
</evidence>